<accession>A0A7S1SWL5</accession>
<dbReference type="EMBL" id="HBGG01025373">
    <property type="protein sequence ID" value="CAD9210903.1"/>
    <property type="molecule type" value="Transcribed_RNA"/>
</dbReference>
<dbReference type="AlphaFoldDB" id="A0A7S1SWL5"/>
<organism evidence="1">
    <name type="scientific">Tetraselmis chuii</name>
    <dbReference type="NCBI Taxonomy" id="63592"/>
    <lineage>
        <taxon>Eukaryota</taxon>
        <taxon>Viridiplantae</taxon>
        <taxon>Chlorophyta</taxon>
        <taxon>core chlorophytes</taxon>
        <taxon>Chlorodendrophyceae</taxon>
        <taxon>Chlorodendrales</taxon>
        <taxon>Chlorodendraceae</taxon>
        <taxon>Tetraselmis</taxon>
    </lineage>
</organism>
<gene>
    <name evidence="1" type="ORF">TCHU04912_LOCUS13142</name>
</gene>
<sequence length="204" mass="22809">MAYPRQCLSVERPPRPPTGSLCETGVLNITFKLLDITPDGLDRSFRQHVETLLEVTPHAFHGAMRPGCVVLSVDIWYNTPEDLQRTRAAFQQRLLTATGNPGAQVIWKECDTNIFFPDSEHMVRQGQVVASRPRCDTISIKSAGPVVNNPGSDLVHVVLAGTRGKDFRLVCRLKGKFYDIHIEEEVELPDGSLRCTVLKKSEEK</sequence>
<reference evidence="1" key="1">
    <citation type="submission" date="2021-01" db="EMBL/GenBank/DDBJ databases">
        <authorList>
            <person name="Corre E."/>
            <person name="Pelletier E."/>
            <person name="Niang G."/>
            <person name="Scheremetjew M."/>
            <person name="Finn R."/>
            <person name="Kale V."/>
            <person name="Holt S."/>
            <person name="Cochrane G."/>
            <person name="Meng A."/>
            <person name="Brown T."/>
            <person name="Cohen L."/>
        </authorList>
    </citation>
    <scope>NUCLEOTIDE SEQUENCE</scope>
    <source>
        <strain evidence="1">PLY429</strain>
    </source>
</reference>
<name>A0A7S1SWL5_9CHLO</name>
<proteinExistence type="predicted"/>
<protein>
    <submittedName>
        <fullName evidence="1">Uncharacterized protein</fullName>
    </submittedName>
</protein>
<evidence type="ECO:0000313" key="1">
    <source>
        <dbReference type="EMBL" id="CAD9210903.1"/>
    </source>
</evidence>